<evidence type="ECO:0000256" key="6">
    <source>
        <dbReference type="ARBA" id="ARBA00023180"/>
    </source>
</evidence>
<keyword evidence="4" id="KW-0130">Cell adhesion</keyword>
<evidence type="ECO:0000313" key="9">
    <source>
        <dbReference type="EMBL" id="GCB71215.1"/>
    </source>
</evidence>
<dbReference type="OrthoDB" id="8195838at2759"/>
<name>A0A401PDN1_SCYTO</name>
<dbReference type="EMBL" id="BFAA01003428">
    <property type="protein sequence ID" value="GCB71215.1"/>
    <property type="molecule type" value="Genomic_DNA"/>
</dbReference>
<evidence type="ECO:0000259" key="8">
    <source>
        <dbReference type="Pfam" id="PF21058"/>
    </source>
</evidence>
<dbReference type="InterPro" id="IPR048992">
    <property type="entry name" value="Stereocilin_LRR"/>
</dbReference>
<evidence type="ECO:0000256" key="4">
    <source>
        <dbReference type="ARBA" id="ARBA00022889"/>
    </source>
</evidence>
<evidence type="ECO:0000256" key="7">
    <source>
        <dbReference type="SAM" id="MobiDB-lite"/>
    </source>
</evidence>
<reference evidence="9 10" key="1">
    <citation type="journal article" date="2018" name="Nat. Ecol. Evol.">
        <title>Shark genomes provide insights into elasmobranch evolution and the origin of vertebrates.</title>
        <authorList>
            <person name="Hara Y"/>
            <person name="Yamaguchi K"/>
            <person name="Onimaru K"/>
            <person name="Kadota M"/>
            <person name="Koyanagi M"/>
            <person name="Keeley SD"/>
            <person name="Tatsumi K"/>
            <person name="Tanaka K"/>
            <person name="Motone F"/>
            <person name="Kageyama Y"/>
            <person name="Nozu R"/>
            <person name="Adachi N"/>
            <person name="Nishimura O"/>
            <person name="Nakagawa R"/>
            <person name="Tanegashima C"/>
            <person name="Kiyatake I"/>
            <person name="Matsumoto R"/>
            <person name="Murakumo K"/>
            <person name="Nishida K"/>
            <person name="Terakita A"/>
            <person name="Kuratani S"/>
            <person name="Sato K"/>
            <person name="Hyodo S Kuraku.S."/>
        </authorList>
    </citation>
    <scope>NUCLEOTIDE SEQUENCE [LARGE SCALE GENOMIC DNA]</scope>
</reference>
<evidence type="ECO:0000256" key="5">
    <source>
        <dbReference type="ARBA" id="ARBA00023136"/>
    </source>
</evidence>
<dbReference type="PANTHER" id="PTHR23412:SF18">
    <property type="entry name" value="OTOANCORIN"/>
    <property type="match status" value="1"/>
</dbReference>
<comment type="similarity">
    <text evidence="2">Belongs to the mesothelin family.</text>
</comment>
<feature type="domain" description="Stereocilin LRR" evidence="8">
    <location>
        <begin position="248"/>
        <end position="395"/>
    </location>
</feature>
<evidence type="ECO:0000256" key="2">
    <source>
        <dbReference type="ARBA" id="ARBA00011016"/>
    </source>
</evidence>
<dbReference type="OMA" id="TCEMIDN"/>
<dbReference type="STRING" id="75743.A0A401PDN1"/>
<keyword evidence="6" id="KW-0325">Glycoprotein</keyword>
<organism evidence="9 10">
    <name type="scientific">Scyliorhinus torazame</name>
    <name type="common">Cloudy catshark</name>
    <name type="synonym">Catulus torazame</name>
    <dbReference type="NCBI Taxonomy" id="75743"/>
    <lineage>
        <taxon>Eukaryota</taxon>
        <taxon>Metazoa</taxon>
        <taxon>Chordata</taxon>
        <taxon>Craniata</taxon>
        <taxon>Vertebrata</taxon>
        <taxon>Chondrichthyes</taxon>
        <taxon>Elasmobranchii</taxon>
        <taxon>Galeomorphii</taxon>
        <taxon>Galeoidea</taxon>
        <taxon>Carcharhiniformes</taxon>
        <taxon>Scyliorhinidae</taxon>
        <taxon>Scyliorhinus</taxon>
    </lineage>
</organism>
<feature type="compositionally biased region" description="Basic and acidic residues" evidence="7">
    <location>
        <begin position="157"/>
        <end position="171"/>
    </location>
</feature>
<keyword evidence="10" id="KW-1185">Reference proteome</keyword>
<dbReference type="PANTHER" id="PTHR23412">
    <property type="entry name" value="STEREOCILIN RELATED"/>
    <property type="match status" value="1"/>
</dbReference>
<protein>
    <recommendedName>
        <fullName evidence="8">Stereocilin LRR domain-containing protein</fullName>
    </recommendedName>
</protein>
<comment type="subcellular location">
    <subcellularLocation>
        <location evidence="1">Membrane</location>
    </subcellularLocation>
</comment>
<keyword evidence="5" id="KW-0472">Membrane</keyword>
<evidence type="ECO:0000256" key="1">
    <source>
        <dbReference type="ARBA" id="ARBA00004370"/>
    </source>
</evidence>
<dbReference type="GO" id="GO:0007160">
    <property type="term" value="P:cell-matrix adhesion"/>
    <property type="evidence" value="ECO:0007669"/>
    <property type="project" value="TreeGrafter"/>
</dbReference>
<dbReference type="AlphaFoldDB" id="A0A401PDN1"/>
<dbReference type="GO" id="GO:0009986">
    <property type="term" value="C:cell surface"/>
    <property type="evidence" value="ECO:0007669"/>
    <property type="project" value="TreeGrafter"/>
</dbReference>
<dbReference type="Pfam" id="PF06060">
    <property type="entry name" value="Mesothelin"/>
    <property type="match status" value="1"/>
</dbReference>
<dbReference type="Proteomes" id="UP000288216">
    <property type="component" value="Unassembled WGS sequence"/>
</dbReference>
<dbReference type="Pfam" id="PF21058">
    <property type="entry name" value="Stereocilin"/>
    <property type="match status" value="1"/>
</dbReference>
<comment type="caution">
    <text evidence="9">The sequence shown here is derived from an EMBL/GenBank/DDBJ whole genome shotgun (WGS) entry which is preliminary data.</text>
</comment>
<gene>
    <name evidence="9" type="ORF">scyTo_0008786</name>
</gene>
<accession>A0A401PDN1</accession>
<evidence type="ECO:0000256" key="3">
    <source>
        <dbReference type="ARBA" id="ARBA00022729"/>
    </source>
</evidence>
<feature type="region of interest" description="Disordered" evidence="7">
    <location>
        <begin position="151"/>
        <end position="176"/>
    </location>
</feature>
<dbReference type="InterPro" id="IPR010335">
    <property type="entry name" value="Mesothelin"/>
</dbReference>
<dbReference type="InterPro" id="IPR026664">
    <property type="entry name" value="Stereocilin-rel"/>
</dbReference>
<dbReference type="GO" id="GO:0016020">
    <property type="term" value="C:membrane"/>
    <property type="evidence" value="ECO:0007669"/>
    <property type="project" value="UniProtKB-SubCell"/>
</dbReference>
<proteinExistence type="inferred from homology"/>
<sequence>MQIPLGIQMWYHPCNSLQLFQISFILLDFCFTADIREHSNRVKMGCMFQVVIFIPCLCLIGQTAGKPGRNDKHSNKKADNGNVKFSPRAKVQISCKFSHSKIQKSFSIFMTEGSQMRFLNEKYDQLIPGSRKQIYKWVEDIYTKTSGAGMSTWKPTSYERKPGKKNPDQGKGKGKGKNHWLTLDVLNILERFIVQAPTSTLKRIAGGKNSTICQLFNTSSDLLDKLFDLTPVQARIFLRGLEECVHVDISNETVIANLGQLVCFYPVKQLKFLSATAINALQNELLNCTRNIKKIYEALVEDIAVNITSAENLKKLGQAAIGLKISQLSNLSDEIVVRAITKLKMVKGWSKGQIRAIFRKYQDAENVTADKLKTLGILVSGIGAKTFEKFNGKEILNAFNETDVKESLTSMLPVQNKAIMKRILQSVKIDEALEKLPDTLVPQVPVENLKESGDIVNLDYLKKGKPWNKGQSAAVINRVKDQLNDVKNMSKVKTVVKGIPCSLINSLKPDVVKALANNPLVSSNQIRCFSLKFFKDQKASRPNYFSKLTVDDINKFLVSYMVFQPDIEELKLIPQNLCSNMVELISQANLTMLPRSSPRRRQLLDYAINCLNVAISSITEEQGNSLGSLVCEFNPEEIKRLNNTAFSEIVDQLRECGRFDGGKKNALREKILLTYPPLSNWTVDELTELHDLLAVLQPDDFNAIPNNDDIRTALEEIVSTRKPVNDFIPSDFNHAPNLSLLSKKIFDILKKASSSSRRKRETVCTARPTLEEIETLGQANNLWTAEQLSCISVENFINSLDTLTEVKGFTAPQLEALKLKALQAYGMDITNDELASLKMITLGFNDEDVKKYFTKPDIDTVGAISDYKDWASPEYDTRAKTIMQNLLGERADNTLTSTDLVALGYFLCTRNSEQIKKINATAYSAAAREIGSVMCPKIEALTALKEKAVEAFPDVGSWTGAELQEIGVVAAGLSAEEVARLMTSTVSFLRPAAISKFPVKVFSAMSVEQLRNLGPQNYGAVTEAQKRDLPKEKLNALKENAGFPRVAGGAGSICWNLAAILTLQLLSFTVALH</sequence>
<evidence type="ECO:0000313" key="10">
    <source>
        <dbReference type="Proteomes" id="UP000288216"/>
    </source>
</evidence>
<keyword evidence="3" id="KW-0732">Signal</keyword>